<comment type="subcellular location">
    <subcellularLocation>
        <location evidence="1">Cell outer membrane</location>
    </subcellularLocation>
</comment>
<evidence type="ECO:0000256" key="3">
    <source>
        <dbReference type="ARBA" id="ARBA00022729"/>
    </source>
</evidence>
<dbReference type="KEGG" id="nso:NIASO_03140"/>
<dbReference type="SUPFAM" id="SSF48452">
    <property type="entry name" value="TPR-like"/>
    <property type="match status" value="1"/>
</dbReference>
<feature type="domain" description="SusD-like N-terminal" evidence="7">
    <location>
        <begin position="95"/>
        <end position="189"/>
    </location>
</feature>
<dbReference type="AlphaFoldDB" id="W0EZC9"/>
<dbReference type="InterPro" id="IPR033985">
    <property type="entry name" value="SusD-like_N"/>
</dbReference>
<dbReference type="InterPro" id="IPR012944">
    <property type="entry name" value="SusD_RagB_dom"/>
</dbReference>
<organism evidence="8 9">
    <name type="scientific">Niabella soli DSM 19437</name>
    <dbReference type="NCBI Taxonomy" id="929713"/>
    <lineage>
        <taxon>Bacteria</taxon>
        <taxon>Pseudomonadati</taxon>
        <taxon>Bacteroidota</taxon>
        <taxon>Chitinophagia</taxon>
        <taxon>Chitinophagales</taxon>
        <taxon>Chitinophagaceae</taxon>
        <taxon>Niabella</taxon>
    </lineage>
</organism>
<dbReference type="GO" id="GO:0009279">
    <property type="term" value="C:cell outer membrane"/>
    <property type="evidence" value="ECO:0007669"/>
    <property type="project" value="UniProtKB-SubCell"/>
</dbReference>
<accession>W0EZC9</accession>
<evidence type="ECO:0000313" key="9">
    <source>
        <dbReference type="Proteomes" id="UP000003586"/>
    </source>
</evidence>
<dbReference type="EMBL" id="CP007035">
    <property type="protein sequence ID" value="AHF14451.1"/>
    <property type="molecule type" value="Genomic_DNA"/>
</dbReference>
<dbReference type="InterPro" id="IPR011990">
    <property type="entry name" value="TPR-like_helical_dom_sf"/>
</dbReference>
<evidence type="ECO:0000259" key="6">
    <source>
        <dbReference type="Pfam" id="PF07980"/>
    </source>
</evidence>
<dbReference type="Pfam" id="PF14322">
    <property type="entry name" value="SusD-like_3"/>
    <property type="match status" value="1"/>
</dbReference>
<comment type="similarity">
    <text evidence="2">Belongs to the SusD family.</text>
</comment>
<evidence type="ECO:0000256" key="4">
    <source>
        <dbReference type="ARBA" id="ARBA00023136"/>
    </source>
</evidence>
<keyword evidence="4" id="KW-0472">Membrane</keyword>
<name>W0EZC9_9BACT</name>
<gene>
    <name evidence="8" type="ORF">NIASO_03140</name>
</gene>
<dbReference type="STRING" id="929713.NIASO_03140"/>
<evidence type="ECO:0000256" key="2">
    <source>
        <dbReference type="ARBA" id="ARBA00006275"/>
    </source>
</evidence>
<keyword evidence="5" id="KW-0998">Cell outer membrane</keyword>
<keyword evidence="3" id="KW-0732">Signal</keyword>
<protein>
    <submittedName>
        <fullName evidence="8">Carbohydrate-binding protein SusD</fullName>
    </submittedName>
</protein>
<feature type="domain" description="RagB/SusD" evidence="6">
    <location>
        <begin position="304"/>
        <end position="574"/>
    </location>
</feature>
<evidence type="ECO:0000256" key="5">
    <source>
        <dbReference type="ARBA" id="ARBA00023237"/>
    </source>
</evidence>
<dbReference type="PROSITE" id="PS51257">
    <property type="entry name" value="PROKAR_LIPOPROTEIN"/>
    <property type="match status" value="1"/>
</dbReference>
<dbReference type="Gene3D" id="1.25.40.390">
    <property type="match status" value="1"/>
</dbReference>
<proteinExistence type="inferred from homology"/>
<keyword evidence="9" id="KW-1185">Reference proteome</keyword>
<dbReference type="eggNOG" id="COG0457">
    <property type="taxonomic scope" value="Bacteria"/>
</dbReference>
<evidence type="ECO:0000259" key="7">
    <source>
        <dbReference type="Pfam" id="PF14322"/>
    </source>
</evidence>
<evidence type="ECO:0000313" key="8">
    <source>
        <dbReference type="EMBL" id="AHF14451.1"/>
    </source>
</evidence>
<evidence type="ECO:0000256" key="1">
    <source>
        <dbReference type="ARBA" id="ARBA00004442"/>
    </source>
</evidence>
<dbReference type="Pfam" id="PF07980">
    <property type="entry name" value="SusD_RagB"/>
    <property type="match status" value="1"/>
</dbReference>
<reference evidence="8 9" key="1">
    <citation type="submission" date="2013-12" db="EMBL/GenBank/DDBJ databases">
        <authorList>
            <consortium name="DOE Joint Genome Institute"/>
            <person name="Eisen J."/>
            <person name="Huntemann M."/>
            <person name="Han J."/>
            <person name="Chen A."/>
            <person name="Kyrpides N."/>
            <person name="Mavromatis K."/>
            <person name="Markowitz V."/>
            <person name="Palaniappan K."/>
            <person name="Ivanova N."/>
            <person name="Schaumberg A."/>
            <person name="Pati A."/>
            <person name="Liolios K."/>
            <person name="Nordberg H.P."/>
            <person name="Cantor M.N."/>
            <person name="Hua S.X."/>
            <person name="Woyke T."/>
        </authorList>
    </citation>
    <scope>NUCLEOTIDE SEQUENCE [LARGE SCALE GENOMIC DNA]</scope>
    <source>
        <strain evidence="9">DSM 19437</strain>
    </source>
</reference>
<dbReference type="HOGENOM" id="CLU_015553_0_3_10"/>
<sequence length="575" mass="63870">MKTNIQVTAISLLTAGTLLISSCTKQLDQLSQTTLVDQQFWNNSNDLLTGTNYLYSSLPGFETPLEDRYGGLAMDVFNGTLDKISDGTRTVPANDDNNWTNPYKLIRAANNILEKAQTITNDNPALTTYCLAQARFFRALAYYKLVRAYGDVPYLGRTASETDSLIFSARVPREQIMDSIYADLDFAAANSPQADKISGTTAVTGIPGSEYGRITRGGALAFESRVALMAGTWNKFHGGSNAAKHLQKALTAAQTVMTEGKYALYTGDGANSYISQYGYGAETYSQNKEVVMARLYGQSASNNVSSQSFARNPTTDGTCAATRKYVMMALYSDGLPAGKSPLDSNGKETGLLTDYQHRDPRLVLTSFKVGDPYVSINNAVNLTYGNTYYYQQKKYWVKEDFTQGYGFHDYYIIRYAEVLLNYAEATFELNDGKISDADLDATINLLRKRATNNDNTKLPLLTNAFVTANGLDMRTEIRRERTIELAFEGFNYWDQLRWKTAETEMPQAIVERKYFSGLNYGGSTPPKNIDANGYIIMEAAAPVRKFDPNKDYLWPIPSAQIGLSHNNVTQNPGWQ</sequence>
<dbReference type="Proteomes" id="UP000003586">
    <property type="component" value="Chromosome"/>
</dbReference>